<dbReference type="Proteomes" id="UP000297053">
    <property type="component" value="Chromosome"/>
</dbReference>
<evidence type="ECO:0000259" key="2">
    <source>
        <dbReference type="Pfam" id="PF24041"/>
    </source>
</evidence>
<keyword evidence="1" id="KW-0732">Signal</keyword>
<protein>
    <recommendedName>
        <fullName evidence="2">DUF7350 domain-containing protein</fullName>
    </recommendedName>
</protein>
<reference evidence="3 4" key="2">
    <citation type="submission" date="2019-04" db="EMBL/GenBank/DDBJ databases">
        <authorList>
            <person name="Yang S."/>
            <person name="Wei W."/>
        </authorList>
    </citation>
    <scope>NUCLEOTIDE SEQUENCE [LARGE SCALE GENOMIC DNA]</scope>
    <source>
        <strain evidence="4">ZP60</strain>
    </source>
</reference>
<dbReference type="InterPro" id="IPR055774">
    <property type="entry name" value="DUF7350"/>
</dbReference>
<evidence type="ECO:0000313" key="4">
    <source>
        <dbReference type="Proteomes" id="UP000297053"/>
    </source>
</evidence>
<gene>
    <name evidence="3" type="ORF">E5139_05845</name>
</gene>
<feature type="domain" description="DUF7350" evidence="2">
    <location>
        <begin position="230"/>
        <end position="348"/>
    </location>
</feature>
<evidence type="ECO:0000313" key="3">
    <source>
        <dbReference type="EMBL" id="QCD65186.1"/>
    </source>
</evidence>
<dbReference type="Pfam" id="PF24041">
    <property type="entry name" value="DUF7350"/>
    <property type="match status" value="1"/>
</dbReference>
<sequence>MDRSQYTRRALLGGVAGLGATATAGCSGLLESQAVGEPPVVEERPNAVYYPTHVEGMEMIGMTDAGDRQIGLMYSYAHRFWTMDVGDTARVSAGDADAHLMASVWDPDTGQVLPVRSGLSVAIERDGQTIDERTPWTMLSQNMGFHYGDNVSLDGDGTYTVTVEAGGLGIDRLGAFADRFAEPVTAEFEWEFSRSRRNEISFRQLDGAGDPGALDPMEMKMPLSVAPAREDLPGRIVGTGETGDATLVVAVTDRGGEPYLAVAPRTPYNRYVLPAMSLSATLTREGEAVLDDSLSAAIDPDLGYHYGTAVDGVDSGDELTIAVDSVPQIARHEGYETAFLSMPDVELTVE</sequence>
<dbReference type="Gene3D" id="2.60.40.2480">
    <property type="entry name" value="Periplasmic metal-binding protein Tp34-type"/>
    <property type="match status" value="1"/>
</dbReference>
<name>A0A4D6KIQ3_9EURY</name>
<dbReference type="AlphaFoldDB" id="A0A4D6KIQ3"/>
<dbReference type="InterPro" id="IPR018470">
    <property type="entry name" value="Metal-bd_Tp34-typ"/>
</dbReference>
<accession>A0A4D6KIQ3</accession>
<dbReference type="InterPro" id="IPR038482">
    <property type="entry name" value="Tp34-type_sf"/>
</dbReference>
<dbReference type="InterPro" id="IPR006311">
    <property type="entry name" value="TAT_signal"/>
</dbReference>
<dbReference type="PROSITE" id="PS51318">
    <property type="entry name" value="TAT"/>
    <property type="match status" value="1"/>
</dbReference>
<evidence type="ECO:0000256" key="1">
    <source>
        <dbReference type="ARBA" id="ARBA00022729"/>
    </source>
</evidence>
<dbReference type="RefSeq" id="WP_012808070.1">
    <property type="nucleotide sequence ID" value="NZ_CP039375.1"/>
</dbReference>
<dbReference type="EMBL" id="CP039375">
    <property type="protein sequence ID" value="QCD65186.1"/>
    <property type="molecule type" value="Genomic_DNA"/>
</dbReference>
<dbReference type="PROSITE" id="PS51257">
    <property type="entry name" value="PROKAR_LIPOPROTEIN"/>
    <property type="match status" value="1"/>
</dbReference>
<dbReference type="OMA" id="QNMGFHY"/>
<reference evidence="3 4" key="1">
    <citation type="submission" date="2019-04" db="EMBL/GenBank/DDBJ databases">
        <title>Complete genome sequence of Arthrobacter sp. ZXY-2 associated with effective atrazine degradation and salt adaptation.</title>
        <authorList>
            <person name="Zhao X."/>
        </authorList>
    </citation>
    <scope>NUCLEOTIDE SEQUENCE [LARGE SCALE GENOMIC DNA]</scope>
    <source>
        <strain evidence="4">ZP60</strain>
    </source>
</reference>
<proteinExistence type="predicted"/>
<dbReference type="Pfam" id="PF10634">
    <property type="entry name" value="Iron_transport"/>
    <property type="match status" value="1"/>
</dbReference>
<dbReference type="KEGG" id="halz:E5139_05845"/>
<dbReference type="GeneID" id="42178439"/>
<organism evidence="3 4">
    <name type="scientific">Halomicrobium mukohataei</name>
    <dbReference type="NCBI Taxonomy" id="57705"/>
    <lineage>
        <taxon>Archaea</taxon>
        <taxon>Methanobacteriati</taxon>
        <taxon>Methanobacteriota</taxon>
        <taxon>Stenosarchaea group</taxon>
        <taxon>Halobacteria</taxon>
        <taxon>Halobacteriales</taxon>
        <taxon>Haloarculaceae</taxon>
        <taxon>Halomicrobium</taxon>
    </lineage>
</organism>